<dbReference type="InterPro" id="IPR016162">
    <property type="entry name" value="Ald_DH_N"/>
</dbReference>
<comment type="caution">
    <text evidence="3">The sequence shown here is derived from an EMBL/GenBank/DDBJ whole genome shotgun (WGS) entry which is preliminary data.</text>
</comment>
<dbReference type="Pfam" id="PF00171">
    <property type="entry name" value="Aldedh"/>
    <property type="match status" value="1"/>
</dbReference>
<dbReference type="GO" id="GO:0016620">
    <property type="term" value="F:oxidoreductase activity, acting on the aldehyde or oxo group of donors, NAD or NADP as acceptor"/>
    <property type="evidence" value="ECO:0007669"/>
    <property type="project" value="InterPro"/>
</dbReference>
<proteinExistence type="predicted"/>
<evidence type="ECO:0000313" key="4">
    <source>
        <dbReference type="Proteomes" id="UP000031057"/>
    </source>
</evidence>
<dbReference type="AlphaFoldDB" id="A0A0B1ZIB6"/>
<dbReference type="InterPro" id="IPR016163">
    <property type="entry name" value="Ald_DH_C"/>
</dbReference>
<evidence type="ECO:0000313" key="3">
    <source>
        <dbReference type="EMBL" id="KHK90252.1"/>
    </source>
</evidence>
<reference evidence="3 4" key="1">
    <citation type="submission" date="2014-10" db="EMBL/GenBank/DDBJ databases">
        <title>Genome sequence of Novosphingobium malaysiense MUSC 273(T).</title>
        <authorList>
            <person name="Lee L.-H."/>
        </authorList>
    </citation>
    <scope>NUCLEOTIDE SEQUENCE [LARGE SCALE GENOMIC DNA]</scope>
    <source>
        <strain evidence="3 4">MUSC 273</strain>
    </source>
</reference>
<gene>
    <name evidence="3" type="ORF">LK12_16530</name>
</gene>
<keyword evidence="1" id="KW-0560">Oxidoreductase</keyword>
<dbReference type="InterPro" id="IPR015590">
    <property type="entry name" value="Aldehyde_DH_dom"/>
</dbReference>
<evidence type="ECO:0000259" key="2">
    <source>
        <dbReference type="Pfam" id="PF00171"/>
    </source>
</evidence>
<name>A0A0B1ZIB6_9SPHN</name>
<evidence type="ECO:0000256" key="1">
    <source>
        <dbReference type="ARBA" id="ARBA00023002"/>
    </source>
</evidence>
<dbReference type="Proteomes" id="UP000031057">
    <property type="component" value="Unassembled WGS sequence"/>
</dbReference>
<feature type="domain" description="Aldehyde dehydrogenase" evidence="2">
    <location>
        <begin position="2"/>
        <end position="135"/>
    </location>
</feature>
<accession>A0A0B1ZIB6</accession>
<organism evidence="3 4">
    <name type="scientific">Novosphingobium malaysiense</name>
    <dbReference type="NCBI Taxonomy" id="1348853"/>
    <lineage>
        <taxon>Bacteria</taxon>
        <taxon>Pseudomonadati</taxon>
        <taxon>Pseudomonadota</taxon>
        <taxon>Alphaproteobacteria</taxon>
        <taxon>Sphingomonadales</taxon>
        <taxon>Sphingomonadaceae</taxon>
        <taxon>Novosphingobium</taxon>
    </lineage>
</organism>
<dbReference type="SUPFAM" id="SSF53720">
    <property type="entry name" value="ALDH-like"/>
    <property type="match status" value="1"/>
</dbReference>
<dbReference type="PANTHER" id="PTHR11699">
    <property type="entry name" value="ALDEHYDE DEHYDROGENASE-RELATED"/>
    <property type="match status" value="1"/>
</dbReference>
<dbReference type="STRING" id="1348853.LK12_16530"/>
<sequence>MQDGIDAGASVVAGGKPVEGPGFFFEPAVVCNVRRDMRLYREEIFGPVATVMPFDEEDDVVREANDTPYGLAGAIWTNDLSRARRLAGRIDAGTIWVNCQNVFNPAIPFGGFKQSGVGTEYVWQGIEAYLRTKAVVVRL</sequence>
<dbReference type="Gene3D" id="3.40.309.10">
    <property type="entry name" value="Aldehyde Dehydrogenase, Chain A, domain 2"/>
    <property type="match status" value="1"/>
</dbReference>
<keyword evidence="4" id="KW-1185">Reference proteome</keyword>
<dbReference type="EMBL" id="JTDI01000005">
    <property type="protein sequence ID" value="KHK90252.1"/>
    <property type="molecule type" value="Genomic_DNA"/>
</dbReference>
<protein>
    <recommendedName>
        <fullName evidence="2">Aldehyde dehydrogenase domain-containing protein</fullName>
    </recommendedName>
</protein>
<dbReference type="RefSeq" id="WP_039286402.1">
    <property type="nucleotide sequence ID" value="NZ_JTDI01000005.1"/>
</dbReference>
<dbReference type="InterPro" id="IPR016161">
    <property type="entry name" value="Ald_DH/histidinol_DH"/>
</dbReference>
<dbReference type="Gene3D" id="3.40.605.10">
    <property type="entry name" value="Aldehyde Dehydrogenase, Chain A, domain 1"/>
    <property type="match status" value="1"/>
</dbReference>